<gene>
    <name evidence="1" type="ORF">CEXT_316621</name>
</gene>
<organism evidence="1 2">
    <name type="scientific">Caerostris extrusa</name>
    <name type="common">Bark spider</name>
    <name type="synonym">Caerostris bankana</name>
    <dbReference type="NCBI Taxonomy" id="172846"/>
    <lineage>
        <taxon>Eukaryota</taxon>
        <taxon>Metazoa</taxon>
        <taxon>Ecdysozoa</taxon>
        <taxon>Arthropoda</taxon>
        <taxon>Chelicerata</taxon>
        <taxon>Arachnida</taxon>
        <taxon>Araneae</taxon>
        <taxon>Araneomorphae</taxon>
        <taxon>Entelegynae</taxon>
        <taxon>Araneoidea</taxon>
        <taxon>Araneidae</taxon>
        <taxon>Caerostris</taxon>
    </lineage>
</organism>
<keyword evidence="2" id="KW-1185">Reference proteome</keyword>
<comment type="caution">
    <text evidence="1">The sequence shown here is derived from an EMBL/GenBank/DDBJ whole genome shotgun (WGS) entry which is preliminary data.</text>
</comment>
<accession>A0AAV4RDU5</accession>
<sequence length="124" mass="13640">MSSFGVQEGNPLIIILIGRSFLRLKHLKSRPKFKSLFFIRRCSTSVETVILRKFPLVRTEVRAGEMIFSCGSKLPQSLVHLTKNGGIRGLRTCSGGLSSATSVLLVGLEGREKLLVRGMDLHAS</sequence>
<dbReference type="EMBL" id="BPLR01007890">
    <property type="protein sequence ID" value="GIY20468.1"/>
    <property type="molecule type" value="Genomic_DNA"/>
</dbReference>
<dbReference type="AlphaFoldDB" id="A0AAV4RDU5"/>
<evidence type="ECO:0000313" key="1">
    <source>
        <dbReference type="EMBL" id="GIY20468.1"/>
    </source>
</evidence>
<name>A0AAV4RDU5_CAEEX</name>
<evidence type="ECO:0000313" key="2">
    <source>
        <dbReference type="Proteomes" id="UP001054945"/>
    </source>
</evidence>
<dbReference type="Proteomes" id="UP001054945">
    <property type="component" value="Unassembled WGS sequence"/>
</dbReference>
<reference evidence="1 2" key="1">
    <citation type="submission" date="2021-06" db="EMBL/GenBank/DDBJ databases">
        <title>Caerostris extrusa draft genome.</title>
        <authorList>
            <person name="Kono N."/>
            <person name="Arakawa K."/>
        </authorList>
    </citation>
    <scope>NUCLEOTIDE SEQUENCE [LARGE SCALE GENOMIC DNA]</scope>
</reference>
<protein>
    <submittedName>
        <fullName evidence="1">Uncharacterized protein</fullName>
    </submittedName>
</protein>
<proteinExistence type="predicted"/>